<reference evidence="1" key="2">
    <citation type="submission" date="2025-09" db="UniProtKB">
        <authorList>
            <consortium name="EnsemblPlants"/>
        </authorList>
    </citation>
    <scope>IDENTIFICATION</scope>
</reference>
<accession>A0ACD5WG65</accession>
<sequence>MSSFQPPGVPASTTGKPCPPAWVLLNTLGYIADRDNATSRAEALTSTGHPIAFTFFPVEPPGVSHFCVHCRGLDYSTEPKVVHSADNLALLTICLKHGRDLYREYFLYRASRNGQPQSLELLMGMHDQISNLLPWAPIAVVPCGGGEQFVLAALGPRYWTGKYDFRVFRSELGTWTKKVLALGAKNAMDPKKVIVLVGGEIGWEDLLRGILVCSDLLDPDPAFRVIPLPTLLPVNRVYTGRTPRSGEQFRDVVCVDGVIKLVEIEYCRRRVVHDVSKLEVLYDQDLSQTFGDIVDMEPDTYEYTGWRLLTWSRTVSSNCWRRGSLLHVDDMTYSALLPPAGRRLLEKKNLLLPSYPILSMDSTDVVYLKCKMDPKDTKAWVVTLDIGKKTIQDVAPFPDERSRNTNFTASPLFKYLNAE</sequence>
<protein>
    <submittedName>
        <fullName evidence="1">Uncharacterized protein</fullName>
    </submittedName>
</protein>
<evidence type="ECO:0000313" key="1">
    <source>
        <dbReference type="EnsemblPlants" id="AVESA.00010b.r2.4AG0619650.1.CDS.1"/>
    </source>
</evidence>
<organism evidence="1 2">
    <name type="scientific">Avena sativa</name>
    <name type="common">Oat</name>
    <dbReference type="NCBI Taxonomy" id="4498"/>
    <lineage>
        <taxon>Eukaryota</taxon>
        <taxon>Viridiplantae</taxon>
        <taxon>Streptophyta</taxon>
        <taxon>Embryophyta</taxon>
        <taxon>Tracheophyta</taxon>
        <taxon>Spermatophyta</taxon>
        <taxon>Magnoliopsida</taxon>
        <taxon>Liliopsida</taxon>
        <taxon>Poales</taxon>
        <taxon>Poaceae</taxon>
        <taxon>BOP clade</taxon>
        <taxon>Pooideae</taxon>
        <taxon>Poodae</taxon>
        <taxon>Poeae</taxon>
        <taxon>Poeae Chloroplast Group 1 (Aveneae type)</taxon>
        <taxon>Aveninae</taxon>
        <taxon>Avena</taxon>
    </lineage>
</organism>
<dbReference type="EnsemblPlants" id="AVESA.00010b.r2.4AG0619650.1">
    <property type="protein sequence ID" value="AVESA.00010b.r2.4AG0619650.1.CDS.1"/>
    <property type="gene ID" value="AVESA.00010b.r2.4AG0619650"/>
</dbReference>
<evidence type="ECO:0000313" key="2">
    <source>
        <dbReference type="Proteomes" id="UP001732700"/>
    </source>
</evidence>
<reference evidence="1" key="1">
    <citation type="submission" date="2021-05" db="EMBL/GenBank/DDBJ databases">
        <authorList>
            <person name="Scholz U."/>
            <person name="Mascher M."/>
            <person name="Fiebig A."/>
        </authorList>
    </citation>
    <scope>NUCLEOTIDE SEQUENCE [LARGE SCALE GENOMIC DNA]</scope>
</reference>
<proteinExistence type="predicted"/>
<keyword evidence="2" id="KW-1185">Reference proteome</keyword>
<dbReference type="Proteomes" id="UP001732700">
    <property type="component" value="Chromosome 4A"/>
</dbReference>
<name>A0ACD5WG65_AVESA</name>